<dbReference type="SUPFAM" id="SSF46626">
    <property type="entry name" value="Cytochrome c"/>
    <property type="match status" value="1"/>
</dbReference>
<comment type="caution">
    <text evidence="2">The sequence shown here is derived from an EMBL/GenBank/DDBJ whole genome shotgun (WGS) entry which is preliminary data.</text>
</comment>
<evidence type="ECO:0000313" key="3">
    <source>
        <dbReference type="Proteomes" id="UP001598130"/>
    </source>
</evidence>
<evidence type="ECO:0000256" key="1">
    <source>
        <dbReference type="SAM" id="SignalP"/>
    </source>
</evidence>
<dbReference type="Proteomes" id="UP001598130">
    <property type="component" value="Unassembled WGS sequence"/>
</dbReference>
<dbReference type="EMBL" id="JAOTJD010000015">
    <property type="protein sequence ID" value="MFD3264182.1"/>
    <property type="molecule type" value="Genomic_DNA"/>
</dbReference>
<name>A0ABW6CM84_9CAUL</name>
<dbReference type="NCBIfam" id="TIGR03806">
    <property type="entry name" value="chp_HNE_0200"/>
    <property type="match status" value="1"/>
</dbReference>
<keyword evidence="1" id="KW-0732">Signal</keyword>
<sequence>MMRLAALLAAVLSLGAAPQPAPVALDALLAEAPAPTLDAYRLFTDQGARAPNAGLTPYALNTPLFSDHSEKSRFLFLPPGTQATYAATGAFAFPVGATLVKTFAYPADLRKPGDQVRFIETRLLIHKAQGWVALTYVWNPEQTQAVLKRAGARLPVSVMDHAGRPLTIDYAVPNTNQCKECHSLSGVLAPIGPKARNLNGDLAYGSRRENQLSHWTKTGLLAGAPAPRATPRTAVWNDPAEPLADRARAYLDANCGHCHNPEGMASNSGLFLHLEETDPANLGVRRRPVAAGRGSGGLEFDIDPGRPETSILLHRMKSREPGVMMPELGRSLVDEQGVALIADYLRSLPASR</sequence>
<keyword evidence="3" id="KW-1185">Reference proteome</keyword>
<gene>
    <name evidence="2" type="ORF">OCL97_09445</name>
</gene>
<organism evidence="2 3">
    <name type="scientific">Phenylobacterium ferrooxidans</name>
    <dbReference type="NCBI Taxonomy" id="2982689"/>
    <lineage>
        <taxon>Bacteria</taxon>
        <taxon>Pseudomonadati</taxon>
        <taxon>Pseudomonadota</taxon>
        <taxon>Alphaproteobacteria</taxon>
        <taxon>Caulobacterales</taxon>
        <taxon>Caulobacteraceae</taxon>
        <taxon>Phenylobacterium</taxon>
    </lineage>
</organism>
<reference evidence="2 3" key="1">
    <citation type="submission" date="2022-09" db="EMBL/GenBank/DDBJ databases">
        <title>New species of Phenylobacterium.</title>
        <authorList>
            <person name="Mieszkin S."/>
        </authorList>
    </citation>
    <scope>NUCLEOTIDE SEQUENCE [LARGE SCALE GENOMIC DNA]</scope>
    <source>
        <strain evidence="2 3">HK31-G</strain>
    </source>
</reference>
<evidence type="ECO:0008006" key="4">
    <source>
        <dbReference type="Google" id="ProtNLM"/>
    </source>
</evidence>
<feature type="chain" id="PRO_5046559196" description="Cytochrome c domain-containing protein" evidence="1">
    <location>
        <begin position="24"/>
        <end position="352"/>
    </location>
</feature>
<dbReference type="InterPro" id="IPR022269">
    <property type="entry name" value="SO_2930-like_C"/>
</dbReference>
<feature type="signal peptide" evidence="1">
    <location>
        <begin position="1"/>
        <end position="23"/>
    </location>
</feature>
<accession>A0ABW6CM84</accession>
<dbReference type="InterPro" id="IPR036909">
    <property type="entry name" value="Cyt_c-like_dom_sf"/>
</dbReference>
<evidence type="ECO:0000313" key="2">
    <source>
        <dbReference type="EMBL" id="MFD3264182.1"/>
    </source>
</evidence>
<proteinExistence type="predicted"/>
<dbReference type="RefSeq" id="WP_377369636.1">
    <property type="nucleotide sequence ID" value="NZ_JAOTJD010000015.1"/>
</dbReference>
<protein>
    <recommendedName>
        <fullName evidence="4">Cytochrome c domain-containing protein</fullName>
    </recommendedName>
</protein>